<gene>
    <name evidence="4" type="ORF">GMOD_00005223</name>
</gene>
<evidence type="ECO:0000256" key="1">
    <source>
        <dbReference type="ARBA" id="ARBA00022737"/>
    </source>
</evidence>
<dbReference type="Pfam" id="PF00023">
    <property type="entry name" value="Ank"/>
    <property type="match status" value="1"/>
</dbReference>
<reference evidence="4 5" key="1">
    <citation type="journal article" date="2014" name="PLoS ONE">
        <title>De novo Genome Assembly of the Fungal Plant Pathogen Pyrenophora semeniperda.</title>
        <authorList>
            <person name="Soliai M.M."/>
            <person name="Meyer S.E."/>
            <person name="Udall J.A."/>
            <person name="Elzinga D.E."/>
            <person name="Hermansen R.A."/>
            <person name="Bodily P.M."/>
            <person name="Hart A.A."/>
            <person name="Coleman C.E."/>
        </authorList>
    </citation>
    <scope>NUCLEOTIDE SEQUENCE [LARGE SCALE GENOMIC DNA]</scope>
    <source>
        <strain evidence="4 5">CCB06</strain>
        <tissue evidence="4">Mycelium</tissue>
    </source>
</reference>
<dbReference type="AlphaFoldDB" id="A0A3M7LVA1"/>
<evidence type="ECO:0000256" key="3">
    <source>
        <dbReference type="PROSITE-ProRule" id="PRU00023"/>
    </source>
</evidence>
<dbReference type="PANTHER" id="PTHR24198">
    <property type="entry name" value="ANKYRIN REPEAT AND PROTEIN KINASE DOMAIN-CONTAINING PROTEIN"/>
    <property type="match status" value="1"/>
</dbReference>
<feature type="repeat" description="ANK" evidence="3">
    <location>
        <begin position="121"/>
        <end position="145"/>
    </location>
</feature>
<keyword evidence="4" id="KW-0647">Proteasome</keyword>
<dbReference type="Gene3D" id="1.25.40.20">
    <property type="entry name" value="Ankyrin repeat-containing domain"/>
    <property type="match status" value="1"/>
</dbReference>
<dbReference type="PROSITE" id="PS50297">
    <property type="entry name" value="ANK_REP_REGION"/>
    <property type="match status" value="2"/>
</dbReference>
<protein>
    <submittedName>
        <fullName evidence="4">26S proteasome non-ATPase regulatory subunit 10</fullName>
    </submittedName>
</protein>
<evidence type="ECO:0000256" key="2">
    <source>
        <dbReference type="ARBA" id="ARBA00023043"/>
    </source>
</evidence>
<dbReference type="Proteomes" id="UP000265663">
    <property type="component" value="Unassembled WGS sequence"/>
</dbReference>
<organism evidence="4 5">
    <name type="scientific">Pyrenophora seminiperda CCB06</name>
    <dbReference type="NCBI Taxonomy" id="1302712"/>
    <lineage>
        <taxon>Eukaryota</taxon>
        <taxon>Fungi</taxon>
        <taxon>Dikarya</taxon>
        <taxon>Ascomycota</taxon>
        <taxon>Pezizomycotina</taxon>
        <taxon>Dothideomycetes</taxon>
        <taxon>Pleosporomycetidae</taxon>
        <taxon>Pleosporales</taxon>
        <taxon>Pleosporineae</taxon>
        <taxon>Pleosporaceae</taxon>
        <taxon>Pyrenophora</taxon>
    </lineage>
</organism>
<feature type="repeat" description="ANK" evidence="3">
    <location>
        <begin position="192"/>
        <end position="224"/>
    </location>
</feature>
<dbReference type="InterPro" id="IPR002110">
    <property type="entry name" value="Ankyrin_rpt"/>
</dbReference>
<sequence>MSAFDIKKNSTTSEARIRARHNKPQWVRFYYITSHEVDQLLQADSNLTWPTMQANVLTELFDGTNAQLRAEQIPEVTYDVFEWRMARAIQYRIATVTEGSTTMVQLLVEVGKEVVNLQNDEGQTALHLAVIQKSATMVQLLLNAGDMDVNMQDNKGQTTLHLAVTQEYHNIEVIQMLVEVDRIGLNVQSYKEKETALHLASQDGNKEVISILVKKGADTTIRNKDGNCAVVNRT</sequence>
<keyword evidence="1" id="KW-0677">Repeat</keyword>
<dbReference type="SMART" id="SM00248">
    <property type="entry name" value="ANK"/>
    <property type="match status" value="3"/>
</dbReference>
<accession>A0A3M7LVA1</accession>
<dbReference type="PANTHER" id="PTHR24198:SF165">
    <property type="entry name" value="ANKYRIN REPEAT-CONTAINING PROTEIN-RELATED"/>
    <property type="match status" value="1"/>
</dbReference>
<dbReference type="Pfam" id="PF12796">
    <property type="entry name" value="Ank_2"/>
    <property type="match status" value="1"/>
</dbReference>
<evidence type="ECO:0000313" key="4">
    <source>
        <dbReference type="EMBL" id="RMZ66149.1"/>
    </source>
</evidence>
<dbReference type="EMBL" id="KE747806">
    <property type="protein sequence ID" value="RMZ66149.1"/>
    <property type="molecule type" value="Genomic_DNA"/>
</dbReference>
<evidence type="ECO:0000313" key="5">
    <source>
        <dbReference type="Proteomes" id="UP000265663"/>
    </source>
</evidence>
<dbReference type="InterPro" id="IPR036770">
    <property type="entry name" value="Ankyrin_rpt-contain_sf"/>
</dbReference>
<dbReference type="GO" id="GO:0000502">
    <property type="term" value="C:proteasome complex"/>
    <property type="evidence" value="ECO:0007669"/>
    <property type="project" value="UniProtKB-KW"/>
</dbReference>
<name>A0A3M7LVA1_9PLEO</name>
<proteinExistence type="predicted"/>
<dbReference type="PROSITE" id="PS50088">
    <property type="entry name" value="ANK_REPEAT"/>
    <property type="match status" value="2"/>
</dbReference>
<dbReference type="SUPFAM" id="SSF48403">
    <property type="entry name" value="Ankyrin repeat"/>
    <property type="match status" value="1"/>
</dbReference>
<keyword evidence="5" id="KW-1185">Reference proteome</keyword>
<dbReference type="OrthoDB" id="3799196at2759"/>
<keyword evidence="2 3" id="KW-0040">ANK repeat</keyword>